<accession>A0A443HSY1</accession>
<evidence type="ECO:0000256" key="1">
    <source>
        <dbReference type="SAM" id="Phobius"/>
    </source>
</evidence>
<dbReference type="RefSeq" id="XP_028484554.1">
    <property type="nucleotide sequence ID" value="XM_028626839.1"/>
</dbReference>
<protein>
    <submittedName>
        <fullName evidence="2">Uncharacterized protein</fullName>
    </submittedName>
</protein>
<feature type="transmembrane region" description="Helical" evidence="1">
    <location>
        <begin position="79"/>
        <end position="100"/>
    </location>
</feature>
<reference evidence="2 3" key="1">
    <citation type="journal article" date="2018" name="Front. Microbiol.">
        <title>Genomic and genetic insights into a cosmopolitan fungus, Paecilomyces variotii (Eurotiales).</title>
        <authorList>
            <person name="Urquhart A.S."/>
            <person name="Mondo S.J."/>
            <person name="Makela M.R."/>
            <person name="Hane J.K."/>
            <person name="Wiebenga A."/>
            <person name="He G."/>
            <person name="Mihaltcheva S."/>
            <person name="Pangilinan J."/>
            <person name="Lipzen A."/>
            <person name="Barry K."/>
            <person name="de Vries R.P."/>
            <person name="Grigoriev I.V."/>
            <person name="Idnurm A."/>
        </authorList>
    </citation>
    <scope>NUCLEOTIDE SEQUENCE [LARGE SCALE GENOMIC DNA]</scope>
    <source>
        <strain evidence="2 3">CBS 101075</strain>
    </source>
</reference>
<keyword evidence="1" id="KW-0472">Membrane</keyword>
<keyword evidence="3" id="KW-1185">Reference proteome</keyword>
<feature type="transmembrane region" description="Helical" evidence="1">
    <location>
        <begin position="43"/>
        <end position="65"/>
    </location>
</feature>
<evidence type="ECO:0000313" key="2">
    <source>
        <dbReference type="EMBL" id="RWQ94909.1"/>
    </source>
</evidence>
<organism evidence="2 3">
    <name type="scientific">Byssochlamys spectabilis</name>
    <name type="common">Paecilomyces variotii</name>
    <dbReference type="NCBI Taxonomy" id="264951"/>
    <lineage>
        <taxon>Eukaryota</taxon>
        <taxon>Fungi</taxon>
        <taxon>Dikarya</taxon>
        <taxon>Ascomycota</taxon>
        <taxon>Pezizomycotina</taxon>
        <taxon>Eurotiomycetes</taxon>
        <taxon>Eurotiomycetidae</taxon>
        <taxon>Eurotiales</taxon>
        <taxon>Thermoascaceae</taxon>
        <taxon>Paecilomyces</taxon>
    </lineage>
</organism>
<dbReference type="Proteomes" id="UP000283841">
    <property type="component" value="Unassembled WGS sequence"/>
</dbReference>
<proteinExistence type="predicted"/>
<gene>
    <name evidence="2" type="ORF">C8Q69DRAFT_274944</name>
</gene>
<comment type="caution">
    <text evidence="2">The sequence shown here is derived from an EMBL/GenBank/DDBJ whole genome shotgun (WGS) entry which is preliminary data.</text>
</comment>
<name>A0A443HSY1_BYSSP</name>
<dbReference type="AlphaFoldDB" id="A0A443HSY1"/>
<sequence length="124" mass="13713">MIFRCLNDFLSAARAVSAPAHFLSLSATCCLDYYIPQTCLVELLFRFVLMAGWLDGGSTIGHIILQKKGIKGEKSIKKFLCHFLSLIWSPAFVCLSLLVVSNTHLSSKSARSPPARIPWDLISV</sequence>
<keyword evidence="1" id="KW-0812">Transmembrane</keyword>
<evidence type="ECO:0000313" key="3">
    <source>
        <dbReference type="Proteomes" id="UP000283841"/>
    </source>
</evidence>
<dbReference type="VEuPathDB" id="FungiDB:C8Q69DRAFT_274944"/>
<keyword evidence="1" id="KW-1133">Transmembrane helix</keyword>
<dbReference type="GeneID" id="39596116"/>
<dbReference type="EMBL" id="RCNU01000006">
    <property type="protein sequence ID" value="RWQ94909.1"/>
    <property type="molecule type" value="Genomic_DNA"/>
</dbReference>